<dbReference type="KEGG" id="pbap:Pla133_16350"/>
<proteinExistence type="predicted"/>
<sequence>MGMFSALAGPPARQVSILYRAPARALREALPSDLTAVEREGWVLLELACAAPIDLPLGGDVALIAWRVPVSRADGARGLWVLDRWSSARIGAGWPERWGVPRSAERPPRHSQWNETARGDLEVEVRSGPRRVCIRATPGPRTERSMFVSTRQAELFLAEGGRVLNPHPLSWLIDRQPLARGQVGLGPLIVHSLEVTAPNGIARRGELVLDCAFRVIDRRREGADATTRGRIRANSGGLTSPSPAMTSGQLR</sequence>
<evidence type="ECO:0000313" key="3">
    <source>
        <dbReference type="Proteomes" id="UP000316921"/>
    </source>
</evidence>
<organism evidence="2 3">
    <name type="scientific">Engelhardtia mirabilis</name>
    <dbReference type="NCBI Taxonomy" id="2528011"/>
    <lineage>
        <taxon>Bacteria</taxon>
        <taxon>Pseudomonadati</taxon>
        <taxon>Planctomycetota</taxon>
        <taxon>Planctomycetia</taxon>
        <taxon>Planctomycetia incertae sedis</taxon>
        <taxon>Engelhardtia</taxon>
    </lineage>
</organism>
<dbReference type="AlphaFoldDB" id="A0A518BHV7"/>
<dbReference type="Proteomes" id="UP000316921">
    <property type="component" value="Chromosome"/>
</dbReference>
<feature type="region of interest" description="Disordered" evidence="1">
    <location>
        <begin position="224"/>
        <end position="251"/>
    </location>
</feature>
<protein>
    <submittedName>
        <fullName evidence="2">Uncharacterized protein</fullName>
    </submittedName>
</protein>
<keyword evidence="3" id="KW-1185">Reference proteome</keyword>
<feature type="compositionally biased region" description="Polar residues" evidence="1">
    <location>
        <begin position="236"/>
        <end position="251"/>
    </location>
</feature>
<dbReference type="EMBL" id="CP036287">
    <property type="protein sequence ID" value="QDU66559.1"/>
    <property type="molecule type" value="Genomic_DNA"/>
</dbReference>
<evidence type="ECO:0000313" key="2">
    <source>
        <dbReference type="EMBL" id="QDU66559.1"/>
    </source>
</evidence>
<reference evidence="2 3" key="1">
    <citation type="submission" date="2019-02" db="EMBL/GenBank/DDBJ databases">
        <title>Deep-cultivation of Planctomycetes and their phenomic and genomic characterization uncovers novel biology.</title>
        <authorList>
            <person name="Wiegand S."/>
            <person name="Jogler M."/>
            <person name="Boedeker C."/>
            <person name="Pinto D."/>
            <person name="Vollmers J."/>
            <person name="Rivas-Marin E."/>
            <person name="Kohn T."/>
            <person name="Peeters S.H."/>
            <person name="Heuer A."/>
            <person name="Rast P."/>
            <person name="Oberbeckmann S."/>
            <person name="Bunk B."/>
            <person name="Jeske O."/>
            <person name="Meyerdierks A."/>
            <person name="Storesund J.E."/>
            <person name="Kallscheuer N."/>
            <person name="Luecker S."/>
            <person name="Lage O.M."/>
            <person name="Pohl T."/>
            <person name="Merkel B.J."/>
            <person name="Hornburger P."/>
            <person name="Mueller R.-W."/>
            <person name="Bruemmer F."/>
            <person name="Labrenz M."/>
            <person name="Spormann A.M."/>
            <person name="Op den Camp H."/>
            <person name="Overmann J."/>
            <person name="Amann R."/>
            <person name="Jetten M.S.M."/>
            <person name="Mascher T."/>
            <person name="Medema M.H."/>
            <person name="Devos D.P."/>
            <person name="Kaster A.-K."/>
            <person name="Ovreas L."/>
            <person name="Rohde M."/>
            <person name="Galperin M.Y."/>
            <person name="Jogler C."/>
        </authorList>
    </citation>
    <scope>NUCLEOTIDE SEQUENCE [LARGE SCALE GENOMIC DNA]</scope>
    <source>
        <strain evidence="2 3">Pla133</strain>
    </source>
</reference>
<gene>
    <name evidence="2" type="ORF">Pla133_16350</name>
</gene>
<accession>A0A518BHV7</accession>
<name>A0A518BHV7_9BACT</name>
<evidence type="ECO:0000256" key="1">
    <source>
        <dbReference type="SAM" id="MobiDB-lite"/>
    </source>
</evidence>